<keyword evidence="1" id="KW-0812">Transmembrane</keyword>
<dbReference type="STRING" id="43928.SAMN05443636_0390"/>
<keyword evidence="1" id="KW-1133">Transmembrane helix</keyword>
<keyword evidence="3" id="KW-1185">Reference proteome</keyword>
<dbReference type="RefSeq" id="WP_073306705.1">
    <property type="nucleotide sequence ID" value="NZ_FQWV01000001.1"/>
</dbReference>
<proteinExistence type="predicted"/>
<evidence type="ECO:0000256" key="1">
    <source>
        <dbReference type="SAM" id="Phobius"/>
    </source>
</evidence>
<protein>
    <recommendedName>
        <fullName evidence="4">PGF-CTERM protein</fullName>
    </recommendedName>
</protein>
<evidence type="ECO:0008006" key="4">
    <source>
        <dbReference type="Google" id="ProtNLM"/>
    </source>
</evidence>
<name>A0A1M5K647_9EURY</name>
<organism evidence="2 3">
    <name type="scientific">Halobaculum gomorrense</name>
    <dbReference type="NCBI Taxonomy" id="43928"/>
    <lineage>
        <taxon>Archaea</taxon>
        <taxon>Methanobacteriati</taxon>
        <taxon>Methanobacteriota</taxon>
        <taxon>Stenosarchaea group</taxon>
        <taxon>Halobacteria</taxon>
        <taxon>Halobacteriales</taxon>
        <taxon>Haloferacaceae</taxon>
        <taxon>Halobaculum</taxon>
    </lineage>
</organism>
<dbReference type="EMBL" id="FQWV01000001">
    <property type="protein sequence ID" value="SHG48292.1"/>
    <property type="molecule type" value="Genomic_DNA"/>
</dbReference>
<dbReference type="OrthoDB" id="330298at2157"/>
<evidence type="ECO:0000313" key="3">
    <source>
        <dbReference type="Proteomes" id="UP000184357"/>
    </source>
</evidence>
<dbReference type="PROSITE" id="PS51257">
    <property type="entry name" value="PROKAR_LIPOPROTEIN"/>
    <property type="match status" value="1"/>
</dbReference>
<sequence>MTYRLTERTGRVVLAVALVAACLTAAGHGVVAVDAHVDSGTEAVGLAVDDAGPGADAIRPNPSLRPATDPIRIDTDGRTTVEIVLTSVPEGLSGYYFEVSLSGSGVARIANASYPDAFGLTTPPERTTDGGLALEAADLDGAVDAGATDVTVATVTIVGNGSGTTRLVLDPVQFDADSGTRIAPAATNATVAVGIATAESTTAATAESTTAATAVDAGATTETTGALPVTVVLAGLAAATLLALARGRRRT</sequence>
<dbReference type="AlphaFoldDB" id="A0A1M5K647"/>
<dbReference type="Proteomes" id="UP000184357">
    <property type="component" value="Unassembled WGS sequence"/>
</dbReference>
<keyword evidence="1" id="KW-0472">Membrane</keyword>
<accession>A0A1M5K647</accession>
<reference evidence="2 3" key="1">
    <citation type="submission" date="2016-11" db="EMBL/GenBank/DDBJ databases">
        <authorList>
            <person name="Jaros S."/>
            <person name="Januszkiewicz K."/>
            <person name="Wedrychowicz H."/>
        </authorList>
    </citation>
    <scope>NUCLEOTIDE SEQUENCE [LARGE SCALE GENOMIC DNA]</scope>
    <source>
        <strain evidence="2 3">DSM 9297</strain>
    </source>
</reference>
<feature type="transmembrane region" description="Helical" evidence="1">
    <location>
        <begin position="225"/>
        <end position="245"/>
    </location>
</feature>
<gene>
    <name evidence="2" type="ORF">SAMN05443636_0390</name>
</gene>
<evidence type="ECO:0000313" key="2">
    <source>
        <dbReference type="EMBL" id="SHG48292.1"/>
    </source>
</evidence>